<evidence type="ECO:0000256" key="1">
    <source>
        <dbReference type="ARBA" id="ARBA00000142"/>
    </source>
</evidence>
<evidence type="ECO:0000313" key="9">
    <source>
        <dbReference type="EMBL" id="MEL0614133.1"/>
    </source>
</evidence>
<dbReference type="NCBIfam" id="TIGR00091">
    <property type="entry name" value="tRNA (guanosine(46)-N7)-methyltransferase TrmB"/>
    <property type="match status" value="1"/>
</dbReference>
<dbReference type="GO" id="GO:0008176">
    <property type="term" value="F:tRNA (guanine(46)-N7)-methyltransferase activity"/>
    <property type="evidence" value="ECO:0007669"/>
    <property type="project" value="UniProtKB-EC"/>
</dbReference>
<keyword evidence="3 7" id="KW-0489">Methyltransferase</keyword>
<feature type="binding site" evidence="7">
    <location>
        <position position="170"/>
    </location>
    <ligand>
        <name>substrate</name>
    </ligand>
</feature>
<dbReference type="InterPro" id="IPR029063">
    <property type="entry name" value="SAM-dependent_MTases_sf"/>
</dbReference>
<dbReference type="PROSITE" id="PS51625">
    <property type="entry name" value="SAM_MT_TRMB"/>
    <property type="match status" value="1"/>
</dbReference>
<gene>
    <name evidence="7 9" type="primary">trmB</name>
    <name evidence="9" type="ORF">V6242_13340</name>
</gene>
<feature type="binding site" evidence="7">
    <location>
        <position position="202"/>
    </location>
    <ligand>
        <name>substrate</name>
    </ligand>
</feature>
<feature type="region of interest" description="Interaction with RNA" evidence="7">
    <location>
        <begin position="172"/>
        <end position="177"/>
    </location>
</feature>
<evidence type="ECO:0000256" key="6">
    <source>
        <dbReference type="ARBA" id="ARBA00022694"/>
    </source>
</evidence>
<dbReference type="Proteomes" id="UP001379949">
    <property type="component" value="Unassembled WGS sequence"/>
</dbReference>
<keyword evidence="5 7" id="KW-0949">S-adenosyl-L-methionine</keyword>
<dbReference type="PANTHER" id="PTHR23417">
    <property type="entry name" value="3-DEOXY-D-MANNO-OCTULOSONIC-ACID TRANSFERASE/TRNA GUANINE-N 7 - -METHYLTRANSFERASE"/>
    <property type="match status" value="1"/>
</dbReference>
<keyword evidence="6 7" id="KW-0819">tRNA processing</keyword>
<keyword evidence="10" id="KW-1185">Reference proteome</keyword>
<comment type="caution">
    <text evidence="9">The sequence shown here is derived from an EMBL/GenBank/DDBJ whole genome shotgun (WGS) entry which is preliminary data.</text>
</comment>
<dbReference type="HAMAP" id="MF_01057">
    <property type="entry name" value="tRNA_methyltr_TrmB"/>
    <property type="match status" value="1"/>
</dbReference>
<name>A0ABU9G6L1_9GAMM</name>
<evidence type="ECO:0000256" key="4">
    <source>
        <dbReference type="ARBA" id="ARBA00022679"/>
    </source>
</evidence>
<dbReference type="EMBL" id="JBAKAR010000011">
    <property type="protein sequence ID" value="MEL0614133.1"/>
    <property type="molecule type" value="Genomic_DNA"/>
</dbReference>
<dbReference type="RefSeq" id="WP_341567674.1">
    <property type="nucleotide sequence ID" value="NZ_JBAKAR010000011.1"/>
</dbReference>
<dbReference type="Gene3D" id="3.40.50.150">
    <property type="entry name" value="Vaccinia Virus protein VP39"/>
    <property type="match status" value="1"/>
</dbReference>
<proteinExistence type="inferred from homology"/>
<feature type="binding site" evidence="7">
    <location>
        <position position="116"/>
    </location>
    <ligand>
        <name>S-adenosyl-L-methionine</name>
        <dbReference type="ChEBI" id="CHEBI:59789"/>
    </ligand>
</feature>
<feature type="binding site" evidence="7">
    <location>
        <position position="166"/>
    </location>
    <ligand>
        <name>S-adenosyl-L-methionine</name>
        <dbReference type="ChEBI" id="CHEBI:59789"/>
    </ligand>
</feature>
<comment type="pathway">
    <text evidence="7">tRNA modification; N(7)-methylguanine-tRNA biosynthesis.</text>
</comment>
<protein>
    <recommendedName>
        <fullName evidence="7">tRNA (guanine-N(7)-)-methyltransferase</fullName>
        <ecNumber evidence="7">2.1.1.33</ecNumber>
    </recommendedName>
    <alternativeName>
        <fullName evidence="7">tRNA (guanine(46)-N(7))-methyltransferase</fullName>
    </alternativeName>
    <alternativeName>
        <fullName evidence="7">tRNA(m7G46)-methyltransferase</fullName>
    </alternativeName>
</protein>
<dbReference type="Pfam" id="PF02390">
    <property type="entry name" value="Methyltransf_4"/>
    <property type="match status" value="1"/>
</dbReference>
<dbReference type="InterPro" id="IPR055361">
    <property type="entry name" value="tRNA_methyltr_TrmB_bact"/>
</dbReference>
<dbReference type="PANTHER" id="PTHR23417:SF14">
    <property type="entry name" value="PENTACOTRIPEPTIDE-REPEAT REGION OF PRORP DOMAIN-CONTAINING PROTEIN"/>
    <property type="match status" value="1"/>
</dbReference>
<dbReference type="EC" id="2.1.1.33" evidence="7"/>
<dbReference type="InterPro" id="IPR003358">
    <property type="entry name" value="tRNA_(Gua-N-7)_MeTrfase_Trmb"/>
</dbReference>
<evidence type="ECO:0000313" key="10">
    <source>
        <dbReference type="Proteomes" id="UP001379949"/>
    </source>
</evidence>
<evidence type="ECO:0000256" key="3">
    <source>
        <dbReference type="ARBA" id="ARBA00022603"/>
    </source>
</evidence>
<reference evidence="9 10" key="1">
    <citation type="submission" date="2024-02" db="EMBL/GenBank/DDBJ databases">
        <title>Bacteria isolated from the canopy kelp, Nereocystis luetkeana.</title>
        <authorList>
            <person name="Pfister C.A."/>
            <person name="Younker I.T."/>
            <person name="Light S.H."/>
        </authorList>
    </citation>
    <scope>NUCLEOTIDE SEQUENCE [LARGE SCALE GENOMIC DNA]</scope>
    <source>
        <strain evidence="9 10">TI.4.07</strain>
    </source>
</reference>
<dbReference type="CDD" id="cd02440">
    <property type="entry name" value="AdoMet_MTases"/>
    <property type="match status" value="1"/>
</dbReference>
<feature type="binding site" evidence="7">
    <location>
        <position position="143"/>
    </location>
    <ligand>
        <name>S-adenosyl-L-methionine</name>
        <dbReference type="ChEBI" id="CHEBI:59789"/>
    </ligand>
</feature>
<feature type="binding site" evidence="7">
    <location>
        <begin position="239"/>
        <end position="242"/>
    </location>
    <ligand>
        <name>substrate</name>
    </ligand>
</feature>
<evidence type="ECO:0000256" key="7">
    <source>
        <dbReference type="HAMAP-Rule" id="MF_01057"/>
    </source>
</evidence>
<comment type="similarity">
    <text evidence="7">Belongs to the class I-like SAM-binding methyltransferase superfamily. TrmB family.</text>
</comment>
<comment type="catalytic activity">
    <reaction evidence="1 7">
        <text>guanosine(46) in tRNA + S-adenosyl-L-methionine = N(7)-methylguanosine(46) in tRNA + S-adenosyl-L-homocysteine</text>
        <dbReference type="Rhea" id="RHEA:42708"/>
        <dbReference type="Rhea" id="RHEA-COMP:10188"/>
        <dbReference type="Rhea" id="RHEA-COMP:10189"/>
        <dbReference type="ChEBI" id="CHEBI:57856"/>
        <dbReference type="ChEBI" id="CHEBI:59789"/>
        <dbReference type="ChEBI" id="CHEBI:74269"/>
        <dbReference type="ChEBI" id="CHEBI:74480"/>
        <dbReference type="EC" id="2.1.1.33"/>
    </reaction>
</comment>
<sequence>MQDPMTDNPMLENQELESQEQENQTPEAQAQENPEPIKKRTIRSFVVRGGRMTEGQQKNYDANWAFYGLELADGRIDYQTTFGRQSDVVIEVGFGMGASLVEMAKKAPEKDFIGIEVHPPGVAKLMMLAQEEGLKNLRVYCDDAIEVMASCLPEQAASAFQLFFPDPWHKKKHNKRRIVQPLFAQQVANVLKVDGYFHMATDWEPYAEHMLEVMEAQENYSNAAGKGNYHPRPEWRPLTKFEQRGERLGHGVWDLIYKKQ</sequence>
<organism evidence="9 10">
    <name type="scientific">Marinomonas arenicola</name>
    <dbReference type="NCBI Taxonomy" id="569601"/>
    <lineage>
        <taxon>Bacteria</taxon>
        <taxon>Pseudomonadati</taxon>
        <taxon>Pseudomonadota</taxon>
        <taxon>Gammaproteobacteria</taxon>
        <taxon>Oceanospirillales</taxon>
        <taxon>Oceanospirillaceae</taxon>
        <taxon>Marinomonas</taxon>
    </lineage>
</organism>
<accession>A0ABU9G6L1</accession>
<evidence type="ECO:0000256" key="8">
    <source>
        <dbReference type="SAM" id="MobiDB-lite"/>
    </source>
</evidence>
<keyword evidence="4 7" id="KW-0808">Transferase</keyword>
<evidence type="ECO:0000256" key="5">
    <source>
        <dbReference type="ARBA" id="ARBA00022691"/>
    </source>
</evidence>
<feature type="region of interest" description="Disordered" evidence="8">
    <location>
        <begin position="1"/>
        <end position="41"/>
    </location>
</feature>
<feature type="binding site" evidence="7">
    <location>
        <position position="91"/>
    </location>
    <ligand>
        <name>S-adenosyl-L-methionine</name>
        <dbReference type="ChEBI" id="CHEBI:59789"/>
    </ligand>
</feature>
<evidence type="ECO:0000256" key="2">
    <source>
        <dbReference type="ARBA" id="ARBA00003015"/>
    </source>
</evidence>
<dbReference type="SUPFAM" id="SSF53335">
    <property type="entry name" value="S-adenosyl-L-methionine-dependent methyltransferases"/>
    <property type="match status" value="1"/>
</dbReference>
<comment type="function">
    <text evidence="2 7">Catalyzes the formation of N(7)-methylguanine at position 46 (m7G46) in tRNA.</text>
</comment>